<accession>A0AAF1AL71</accession>
<reference evidence="1" key="1">
    <citation type="journal article" date="2016" name="Nat. Genet.">
        <title>A high-quality carrot genome assembly provides new insights into carotenoid accumulation and asterid genome evolution.</title>
        <authorList>
            <person name="Iorizzo M."/>
            <person name="Ellison S."/>
            <person name="Senalik D."/>
            <person name="Zeng P."/>
            <person name="Satapoomin P."/>
            <person name="Huang J."/>
            <person name="Bowman M."/>
            <person name="Iovene M."/>
            <person name="Sanseverino W."/>
            <person name="Cavagnaro P."/>
            <person name="Yildiz M."/>
            <person name="Macko-Podgorni A."/>
            <person name="Moranska E."/>
            <person name="Grzebelus E."/>
            <person name="Grzebelus D."/>
            <person name="Ashrafi H."/>
            <person name="Zheng Z."/>
            <person name="Cheng S."/>
            <person name="Spooner D."/>
            <person name="Van Deynze A."/>
            <person name="Simon P."/>
        </authorList>
    </citation>
    <scope>NUCLEOTIDE SEQUENCE</scope>
    <source>
        <tissue evidence="1">Leaf</tissue>
    </source>
</reference>
<evidence type="ECO:0000313" key="2">
    <source>
        <dbReference type="Proteomes" id="UP000077755"/>
    </source>
</evidence>
<sequence length="81" mass="8785">MQKAEKHVARALEKAGLSGHSTSKLGLQLHVIVAEFVNQIQAKKKSSWGSKEGVSAAELKLDAENWMLGTAWNLVFAIVVV</sequence>
<dbReference type="Proteomes" id="UP000077755">
    <property type="component" value="Chromosome 1"/>
</dbReference>
<proteinExistence type="predicted"/>
<dbReference type="EMBL" id="CP093343">
    <property type="protein sequence ID" value="WOG84241.1"/>
    <property type="molecule type" value="Genomic_DNA"/>
</dbReference>
<organism evidence="1 2">
    <name type="scientific">Daucus carota subsp. sativus</name>
    <name type="common">Carrot</name>
    <dbReference type="NCBI Taxonomy" id="79200"/>
    <lineage>
        <taxon>Eukaryota</taxon>
        <taxon>Viridiplantae</taxon>
        <taxon>Streptophyta</taxon>
        <taxon>Embryophyta</taxon>
        <taxon>Tracheophyta</taxon>
        <taxon>Spermatophyta</taxon>
        <taxon>Magnoliopsida</taxon>
        <taxon>eudicotyledons</taxon>
        <taxon>Gunneridae</taxon>
        <taxon>Pentapetalae</taxon>
        <taxon>asterids</taxon>
        <taxon>campanulids</taxon>
        <taxon>Apiales</taxon>
        <taxon>Apiaceae</taxon>
        <taxon>Apioideae</taxon>
        <taxon>Scandiceae</taxon>
        <taxon>Daucinae</taxon>
        <taxon>Daucus</taxon>
        <taxon>Daucus sect. Daucus</taxon>
    </lineage>
</organism>
<name>A0AAF1AL71_DAUCS</name>
<gene>
    <name evidence="1" type="ORF">DCAR_0103423</name>
</gene>
<evidence type="ECO:0000313" key="1">
    <source>
        <dbReference type="EMBL" id="WOG84241.1"/>
    </source>
</evidence>
<keyword evidence="2" id="KW-1185">Reference proteome</keyword>
<dbReference type="AlphaFoldDB" id="A0AAF1AL71"/>
<protein>
    <submittedName>
        <fullName evidence="1">Uncharacterized protein</fullName>
    </submittedName>
</protein>
<reference evidence="1" key="2">
    <citation type="submission" date="2022-03" db="EMBL/GenBank/DDBJ databases">
        <title>Draft title - Genomic analysis of global carrot germplasm unveils the trajectory of domestication and the origin of high carotenoid orange carrot.</title>
        <authorList>
            <person name="Iorizzo M."/>
            <person name="Ellison S."/>
            <person name="Senalik D."/>
            <person name="Macko-Podgorni A."/>
            <person name="Grzebelus D."/>
            <person name="Bostan H."/>
            <person name="Rolling W."/>
            <person name="Curaba J."/>
            <person name="Simon P."/>
        </authorList>
    </citation>
    <scope>NUCLEOTIDE SEQUENCE</scope>
    <source>
        <tissue evidence="1">Leaf</tissue>
    </source>
</reference>